<dbReference type="Proteomes" id="UP000324222">
    <property type="component" value="Unassembled WGS sequence"/>
</dbReference>
<accession>A0A5B7FQ01</accession>
<comment type="caution">
    <text evidence="2">The sequence shown here is derived from an EMBL/GenBank/DDBJ whole genome shotgun (WGS) entry which is preliminary data.</text>
</comment>
<sequence length="191" mass="20834">MDGSAPCQPCASPPSPVAGPSRVATSAKLLSVSGESAATDRFSTLLSGLIDRLDKTPAQPVESIVTGTNFSRFRALSSSVEEEGQIQASQPDPLDDLDQLAHNENVDKDFMKALEEFYGNFYSEEEKDEPLLARLATILNSSLRRRPQADSVKSTCGSINLSSNVLNSFHIIFQPWTYHACDDFFIISLSM</sequence>
<feature type="compositionally biased region" description="Low complexity" evidence="1">
    <location>
        <begin position="1"/>
        <end position="10"/>
    </location>
</feature>
<dbReference type="EMBL" id="VSRR010007489">
    <property type="protein sequence ID" value="MPC46998.1"/>
    <property type="molecule type" value="Genomic_DNA"/>
</dbReference>
<feature type="region of interest" description="Disordered" evidence="1">
    <location>
        <begin position="1"/>
        <end position="21"/>
    </location>
</feature>
<evidence type="ECO:0000313" key="3">
    <source>
        <dbReference type="Proteomes" id="UP000324222"/>
    </source>
</evidence>
<dbReference type="OrthoDB" id="5988333at2759"/>
<proteinExistence type="predicted"/>
<name>A0A5B7FQ01_PORTR</name>
<keyword evidence="3" id="KW-1185">Reference proteome</keyword>
<organism evidence="2 3">
    <name type="scientific">Portunus trituberculatus</name>
    <name type="common">Swimming crab</name>
    <name type="synonym">Neptunus trituberculatus</name>
    <dbReference type="NCBI Taxonomy" id="210409"/>
    <lineage>
        <taxon>Eukaryota</taxon>
        <taxon>Metazoa</taxon>
        <taxon>Ecdysozoa</taxon>
        <taxon>Arthropoda</taxon>
        <taxon>Crustacea</taxon>
        <taxon>Multicrustacea</taxon>
        <taxon>Malacostraca</taxon>
        <taxon>Eumalacostraca</taxon>
        <taxon>Eucarida</taxon>
        <taxon>Decapoda</taxon>
        <taxon>Pleocyemata</taxon>
        <taxon>Brachyura</taxon>
        <taxon>Eubrachyura</taxon>
        <taxon>Portunoidea</taxon>
        <taxon>Portunidae</taxon>
        <taxon>Portuninae</taxon>
        <taxon>Portunus</taxon>
    </lineage>
</organism>
<evidence type="ECO:0000313" key="2">
    <source>
        <dbReference type="EMBL" id="MPC46998.1"/>
    </source>
</evidence>
<protein>
    <submittedName>
        <fullName evidence="2">Uncharacterized protein</fullName>
    </submittedName>
</protein>
<reference evidence="2 3" key="1">
    <citation type="submission" date="2019-05" db="EMBL/GenBank/DDBJ databases">
        <title>Another draft genome of Portunus trituberculatus and its Hox gene families provides insights of decapod evolution.</title>
        <authorList>
            <person name="Jeong J.-H."/>
            <person name="Song I."/>
            <person name="Kim S."/>
            <person name="Choi T."/>
            <person name="Kim D."/>
            <person name="Ryu S."/>
            <person name="Kim W."/>
        </authorList>
    </citation>
    <scope>NUCLEOTIDE SEQUENCE [LARGE SCALE GENOMIC DNA]</scope>
    <source>
        <tissue evidence="2">Muscle</tissue>
    </source>
</reference>
<evidence type="ECO:0000256" key="1">
    <source>
        <dbReference type="SAM" id="MobiDB-lite"/>
    </source>
</evidence>
<gene>
    <name evidence="2" type="ORF">E2C01_040732</name>
</gene>
<dbReference type="AlphaFoldDB" id="A0A5B7FQ01"/>